<evidence type="ECO:0000256" key="4">
    <source>
        <dbReference type="ARBA" id="ARBA00011744"/>
    </source>
</evidence>
<dbReference type="NCBIfam" id="NF008864">
    <property type="entry name" value="PRK11895.1"/>
    <property type="match status" value="1"/>
</dbReference>
<dbReference type="InterPro" id="IPR054480">
    <property type="entry name" value="AHAS_small-like_ACT"/>
</dbReference>
<dbReference type="PANTHER" id="PTHR30239">
    <property type="entry name" value="ACETOLACTATE SYNTHASE SMALL SUBUNIT"/>
    <property type="match status" value="1"/>
</dbReference>
<dbReference type="InterPro" id="IPR027271">
    <property type="entry name" value="Acetolactate_synth/TF_NikR_C"/>
</dbReference>
<comment type="similarity">
    <text evidence="3 8">Belongs to the acetolactate synthase small subunit family.</text>
</comment>
<evidence type="ECO:0000256" key="8">
    <source>
        <dbReference type="RuleBase" id="RU368092"/>
    </source>
</evidence>
<evidence type="ECO:0000256" key="2">
    <source>
        <dbReference type="ARBA" id="ARBA00005025"/>
    </source>
</evidence>
<dbReference type="AlphaFoldDB" id="A0A9D1AGT5"/>
<evidence type="ECO:0000259" key="9">
    <source>
        <dbReference type="PROSITE" id="PS51671"/>
    </source>
</evidence>
<evidence type="ECO:0000313" key="10">
    <source>
        <dbReference type="EMBL" id="HIR40048.1"/>
    </source>
</evidence>
<comment type="function">
    <text evidence="8">Catalyzes the conversion of 2 pyruvate molecules into acetolactate in the first common step of the biosynthetic pathway of the branched-amino acids such as leucine, isoleucine, and valine.</text>
</comment>
<comment type="catalytic activity">
    <reaction evidence="7 8">
        <text>2 pyruvate + H(+) = (2S)-2-acetolactate + CO2</text>
        <dbReference type="Rhea" id="RHEA:25249"/>
        <dbReference type="ChEBI" id="CHEBI:15361"/>
        <dbReference type="ChEBI" id="CHEBI:15378"/>
        <dbReference type="ChEBI" id="CHEBI:16526"/>
        <dbReference type="ChEBI" id="CHEBI:58476"/>
        <dbReference type="EC" id="2.2.1.6"/>
    </reaction>
</comment>
<proteinExistence type="inferred from homology"/>
<evidence type="ECO:0000256" key="5">
    <source>
        <dbReference type="ARBA" id="ARBA00022605"/>
    </source>
</evidence>
<dbReference type="Gene3D" id="3.30.70.260">
    <property type="match status" value="1"/>
</dbReference>
<evidence type="ECO:0000256" key="3">
    <source>
        <dbReference type="ARBA" id="ARBA00006341"/>
    </source>
</evidence>
<dbReference type="FunFam" id="3.30.70.260:FF:000001">
    <property type="entry name" value="Acetolactate synthase, small subunit"/>
    <property type="match status" value="1"/>
</dbReference>
<dbReference type="InterPro" id="IPR019455">
    <property type="entry name" value="Acetolactate_synth_ssu_C"/>
</dbReference>
<dbReference type="GO" id="GO:0003984">
    <property type="term" value="F:acetolactate synthase activity"/>
    <property type="evidence" value="ECO:0007669"/>
    <property type="project" value="UniProtKB-UniRule"/>
</dbReference>
<dbReference type="FunFam" id="3.30.70.1150:FF:000001">
    <property type="entry name" value="Acetolactate synthase small subunit"/>
    <property type="match status" value="1"/>
</dbReference>
<dbReference type="GO" id="GO:1990610">
    <property type="term" value="F:acetolactate synthase regulator activity"/>
    <property type="evidence" value="ECO:0007669"/>
    <property type="project" value="UniProtKB-UniRule"/>
</dbReference>
<accession>A0A9D1AGT5</accession>
<sequence length="179" mass="20105">MAEYKKDPKKNTIAALVSNKSGVLTRISGLFARRGYNIESLTVCATEDPELSRMTIVLIGDEYTLYQMIKQMDKLDDVKKIGCADELDCVYRELLLVKVPATADVRSQIVEIKEIYKAKVVDLSVDTMILELTGIPTKLDAFLKVIEPFGIIEMQRTGVTVLARGRHTLKDRDCYGDNI</sequence>
<keyword evidence="6 8" id="KW-0100">Branched-chain amino acid biosynthesis</keyword>
<dbReference type="InterPro" id="IPR039557">
    <property type="entry name" value="AHAS_ACT"/>
</dbReference>
<feature type="domain" description="ACT" evidence="9">
    <location>
        <begin position="12"/>
        <end position="86"/>
    </location>
</feature>
<comment type="pathway">
    <text evidence="2 8">Amino-acid biosynthesis; L-valine biosynthesis; L-valine from pyruvate: step 1/4.</text>
</comment>
<dbReference type="InterPro" id="IPR002912">
    <property type="entry name" value="ACT_dom"/>
</dbReference>
<protein>
    <recommendedName>
        <fullName evidence="8">Acetolactate synthase small subunit</fullName>
        <shortName evidence="8">AHAS</shortName>
        <shortName evidence="8">ALS</shortName>
        <ecNumber evidence="8">2.2.1.6</ecNumber>
    </recommendedName>
    <alternativeName>
        <fullName evidence="8">Acetohydroxy-acid synthase small subunit</fullName>
    </alternativeName>
</protein>
<dbReference type="GO" id="GO:0009097">
    <property type="term" value="P:isoleucine biosynthetic process"/>
    <property type="evidence" value="ECO:0007669"/>
    <property type="project" value="UniProtKB-UniRule"/>
</dbReference>
<evidence type="ECO:0000256" key="6">
    <source>
        <dbReference type="ARBA" id="ARBA00023304"/>
    </source>
</evidence>
<comment type="caution">
    <text evidence="10">The sequence shown here is derived from an EMBL/GenBank/DDBJ whole genome shotgun (WGS) entry which is preliminary data.</text>
</comment>
<evidence type="ECO:0000313" key="11">
    <source>
        <dbReference type="Proteomes" id="UP000824179"/>
    </source>
</evidence>
<keyword evidence="5 8" id="KW-0028">Amino-acid biosynthesis</keyword>
<gene>
    <name evidence="10" type="primary">ilvN</name>
    <name evidence="10" type="ORF">IAB90_06685</name>
</gene>
<comment type="subunit">
    <text evidence="4 8">Dimer of large and small chains.</text>
</comment>
<organism evidence="10 11">
    <name type="scientific">Candidatus Coproplasma stercoripullorum</name>
    <dbReference type="NCBI Taxonomy" id="2840751"/>
    <lineage>
        <taxon>Bacteria</taxon>
        <taxon>Bacillati</taxon>
        <taxon>Bacillota</taxon>
        <taxon>Clostridia</taxon>
        <taxon>Eubacteriales</taxon>
        <taxon>Candidatus Coproplasma</taxon>
    </lineage>
</organism>
<dbReference type="NCBIfam" id="TIGR00119">
    <property type="entry name" value="acolac_sm"/>
    <property type="match status" value="1"/>
</dbReference>
<reference evidence="10" key="1">
    <citation type="submission" date="2020-10" db="EMBL/GenBank/DDBJ databases">
        <authorList>
            <person name="Gilroy R."/>
        </authorList>
    </citation>
    <scope>NUCLEOTIDE SEQUENCE</scope>
    <source>
        <strain evidence="10">ChiW25-3613</strain>
    </source>
</reference>
<evidence type="ECO:0000256" key="7">
    <source>
        <dbReference type="ARBA" id="ARBA00048670"/>
    </source>
</evidence>
<dbReference type="GO" id="GO:0005829">
    <property type="term" value="C:cytosol"/>
    <property type="evidence" value="ECO:0007669"/>
    <property type="project" value="TreeGrafter"/>
</dbReference>
<dbReference type="Pfam" id="PF22629">
    <property type="entry name" value="ACT_AHAS_ss"/>
    <property type="match status" value="1"/>
</dbReference>
<dbReference type="PANTHER" id="PTHR30239:SF0">
    <property type="entry name" value="ACETOLACTATE SYNTHASE SMALL SUBUNIT 1, CHLOROPLASTIC"/>
    <property type="match status" value="1"/>
</dbReference>
<dbReference type="Pfam" id="PF10369">
    <property type="entry name" value="ALS_ss_C"/>
    <property type="match status" value="1"/>
</dbReference>
<dbReference type="InterPro" id="IPR004789">
    <property type="entry name" value="Acetalactate_synth_ssu"/>
</dbReference>
<dbReference type="Proteomes" id="UP000824179">
    <property type="component" value="Unassembled WGS sequence"/>
</dbReference>
<dbReference type="GO" id="GO:0009099">
    <property type="term" value="P:L-valine biosynthetic process"/>
    <property type="evidence" value="ECO:0007669"/>
    <property type="project" value="UniProtKB-UniRule"/>
</dbReference>
<reference evidence="10" key="2">
    <citation type="journal article" date="2021" name="PeerJ">
        <title>Extensive microbial diversity within the chicken gut microbiome revealed by metagenomics and culture.</title>
        <authorList>
            <person name="Gilroy R."/>
            <person name="Ravi A."/>
            <person name="Getino M."/>
            <person name="Pursley I."/>
            <person name="Horton D.L."/>
            <person name="Alikhan N.F."/>
            <person name="Baker D."/>
            <person name="Gharbi K."/>
            <person name="Hall N."/>
            <person name="Watson M."/>
            <person name="Adriaenssens E.M."/>
            <person name="Foster-Nyarko E."/>
            <person name="Jarju S."/>
            <person name="Secka A."/>
            <person name="Antonio M."/>
            <person name="Oren A."/>
            <person name="Chaudhuri R.R."/>
            <person name="La Ragione R."/>
            <person name="Hildebrand F."/>
            <person name="Pallen M.J."/>
        </authorList>
    </citation>
    <scope>NUCLEOTIDE SEQUENCE</scope>
    <source>
        <strain evidence="10">ChiW25-3613</strain>
    </source>
</reference>
<dbReference type="PROSITE" id="PS51671">
    <property type="entry name" value="ACT"/>
    <property type="match status" value="1"/>
</dbReference>
<dbReference type="EMBL" id="DVHB01000118">
    <property type="protein sequence ID" value="HIR40048.1"/>
    <property type="molecule type" value="Genomic_DNA"/>
</dbReference>
<evidence type="ECO:0000256" key="1">
    <source>
        <dbReference type="ARBA" id="ARBA00004974"/>
    </source>
</evidence>
<dbReference type="InterPro" id="IPR045865">
    <property type="entry name" value="ACT-like_dom_sf"/>
</dbReference>
<comment type="pathway">
    <text evidence="1 8">Amino-acid biosynthesis; L-isoleucine biosynthesis; L-isoleucine from 2-oxobutanoate: step 1/4.</text>
</comment>
<dbReference type="SUPFAM" id="SSF55021">
    <property type="entry name" value="ACT-like"/>
    <property type="match status" value="2"/>
</dbReference>
<dbReference type="CDD" id="cd04878">
    <property type="entry name" value="ACT_AHAS"/>
    <property type="match status" value="1"/>
</dbReference>
<keyword evidence="8 10" id="KW-0808">Transferase</keyword>
<dbReference type="EC" id="2.2.1.6" evidence="8"/>
<dbReference type="Gene3D" id="3.30.70.1150">
    <property type="entry name" value="ACT-like. Chain A, domain 2"/>
    <property type="match status" value="1"/>
</dbReference>
<name>A0A9D1AGT5_9FIRM</name>